<sequence>MRGGARRVTVPGGRQWEPLRHNGGRFSTMLAGGDQAGTSRPQRNARSQSSNSRLDTLKCSLKYTFFFLYFFLPSMEGILICPPPLARPIAPRLKRSYEYWKKPRDKLLYVADGKRRCRISLGAMGSSCERAGIVMPSVGRPGTLRNPPVPGHRQLQNRPTLKGLRGQLHHLPENWQFFFLLPLGINVSVRGDFGWGRLLDLRNDQILANGEPPVASPLRLRISGDESKTPRFLNPPRDYNANKYGKKYVPDFPGEPEDLEGENSIP</sequence>
<evidence type="ECO:0000256" key="1">
    <source>
        <dbReference type="SAM" id="MobiDB-lite"/>
    </source>
</evidence>
<feature type="compositionally biased region" description="Low complexity" evidence="1">
    <location>
        <begin position="39"/>
        <end position="51"/>
    </location>
</feature>
<feature type="region of interest" description="Disordered" evidence="1">
    <location>
        <begin position="1"/>
        <end position="51"/>
    </location>
</feature>
<name>A0ABD0Y2V1_9HEMI</name>
<keyword evidence="2" id="KW-0472">Membrane</keyword>
<feature type="transmembrane region" description="Helical" evidence="2">
    <location>
        <begin position="63"/>
        <end position="86"/>
    </location>
</feature>
<accession>A0ABD0Y2V1</accession>
<keyword evidence="2" id="KW-1133">Transmembrane helix</keyword>
<feature type="compositionally biased region" description="Acidic residues" evidence="1">
    <location>
        <begin position="254"/>
        <end position="266"/>
    </location>
</feature>
<reference evidence="3 4" key="1">
    <citation type="submission" date="2024-07" db="EMBL/GenBank/DDBJ databases">
        <title>Chromosome-level genome assembly of the water stick insect Ranatra chinensis (Heteroptera: Nepidae).</title>
        <authorList>
            <person name="Liu X."/>
        </authorList>
    </citation>
    <scope>NUCLEOTIDE SEQUENCE [LARGE SCALE GENOMIC DNA]</scope>
    <source>
        <strain evidence="3">Cailab_2021Rc</strain>
        <tissue evidence="3">Muscle</tissue>
    </source>
</reference>
<dbReference type="AlphaFoldDB" id="A0ABD0Y2V1"/>
<keyword evidence="4" id="KW-1185">Reference proteome</keyword>
<organism evidence="3 4">
    <name type="scientific">Ranatra chinensis</name>
    <dbReference type="NCBI Taxonomy" id="642074"/>
    <lineage>
        <taxon>Eukaryota</taxon>
        <taxon>Metazoa</taxon>
        <taxon>Ecdysozoa</taxon>
        <taxon>Arthropoda</taxon>
        <taxon>Hexapoda</taxon>
        <taxon>Insecta</taxon>
        <taxon>Pterygota</taxon>
        <taxon>Neoptera</taxon>
        <taxon>Paraneoptera</taxon>
        <taxon>Hemiptera</taxon>
        <taxon>Heteroptera</taxon>
        <taxon>Panheteroptera</taxon>
        <taxon>Nepomorpha</taxon>
        <taxon>Nepidae</taxon>
        <taxon>Ranatrinae</taxon>
        <taxon>Ranatra</taxon>
    </lineage>
</organism>
<dbReference type="Proteomes" id="UP001558652">
    <property type="component" value="Unassembled WGS sequence"/>
</dbReference>
<comment type="caution">
    <text evidence="3">The sequence shown here is derived from an EMBL/GenBank/DDBJ whole genome shotgun (WGS) entry which is preliminary data.</text>
</comment>
<gene>
    <name evidence="3" type="ORF">AAG570_004293</name>
</gene>
<protein>
    <submittedName>
        <fullName evidence="3">Uncharacterized protein</fullName>
    </submittedName>
</protein>
<keyword evidence="2" id="KW-0812">Transmembrane</keyword>
<evidence type="ECO:0000313" key="4">
    <source>
        <dbReference type="Proteomes" id="UP001558652"/>
    </source>
</evidence>
<dbReference type="EMBL" id="JBFDAA010000016">
    <property type="protein sequence ID" value="KAL1116965.1"/>
    <property type="molecule type" value="Genomic_DNA"/>
</dbReference>
<evidence type="ECO:0000256" key="2">
    <source>
        <dbReference type="SAM" id="Phobius"/>
    </source>
</evidence>
<evidence type="ECO:0000313" key="3">
    <source>
        <dbReference type="EMBL" id="KAL1116965.1"/>
    </source>
</evidence>
<feature type="region of interest" description="Disordered" evidence="1">
    <location>
        <begin position="225"/>
        <end position="266"/>
    </location>
</feature>
<proteinExistence type="predicted"/>